<dbReference type="SUPFAM" id="SSF47413">
    <property type="entry name" value="lambda repressor-like DNA-binding domains"/>
    <property type="match status" value="1"/>
</dbReference>
<dbReference type="Gene3D" id="1.10.260.40">
    <property type="entry name" value="lambda repressor-like DNA-binding domains"/>
    <property type="match status" value="1"/>
</dbReference>
<dbReference type="Proteomes" id="UP000373449">
    <property type="component" value="Unassembled WGS sequence"/>
</dbReference>
<dbReference type="STRING" id="1111728.GCA_000427805_04771"/>
<dbReference type="InterPro" id="IPR010982">
    <property type="entry name" value="Lambda_DNA-bd_dom_sf"/>
</dbReference>
<reference evidence="3 5" key="3">
    <citation type="submission" date="2019-03" db="EMBL/GenBank/DDBJ databases">
        <authorList>
            <consortium name="Pathogen Informatics"/>
        </authorList>
    </citation>
    <scope>NUCLEOTIDE SEQUENCE [LARGE SCALE GENOMIC DNA]</scope>
    <source>
        <strain evidence="3 5">NCTC12282</strain>
    </source>
</reference>
<dbReference type="Pfam" id="PF13443">
    <property type="entry name" value="HTH_26"/>
    <property type="match status" value="1"/>
</dbReference>
<dbReference type="GO" id="GO:0003677">
    <property type="term" value="F:DNA binding"/>
    <property type="evidence" value="ECO:0007669"/>
    <property type="project" value="InterPro"/>
</dbReference>
<dbReference type="AlphaFoldDB" id="A0A2C6DTG3"/>
<dbReference type="InterPro" id="IPR001387">
    <property type="entry name" value="Cro/C1-type_HTH"/>
</dbReference>
<dbReference type="RefSeq" id="WP_084167148.1">
    <property type="nucleotide sequence ID" value="NZ_CAADJA010000002.1"/>
</dbReference>
<keyword evidence="4" id="KW-1185">Reference proteome</keyword>
<gene>
    <name evidence="2" type="ORF">CRN84_21760</name>
    <name evidence="3" type="ORF">NCTC12282_05941</name>
</gene>
<evidence type="ECO:0000313" key="4">
    <source>
        <dbReference type="Proteomes" id="UP000224974"/>
    </source>
</evidence>
<evidence type="ECO:0000313" key="3">
    <source>
        <dbReference type="EMBL" id="VFS52675.1"/>
    </source>
</evidence>
<feature type="domain" description="HTH cro/C1-type" evidence="1">
    <location>
        <begin position="22"/>
        <end position="75"/>
    </location>
</feature>
<reference evidence="4" key="2">
    <citation type="submission" date="2017-09" db="EMBL/GenBank/DDBJ databases">
        <title>FDA dAtabase for Regulatory Grade micrObial Sequences (FDA-ARGOS): Supporting development and validation of Infectious Disease Dx tests.</title>
        <authorList>
            <person name="Minogue T."/>
            <person name="Wolcott M."/>
            <person name="Wasieloski L."/>
            <person name="Aguilar W."/>
            <person name="Moore D."/>
            <person name="Tallon L."/>
            <person name="Sadzewicz L."/>
            <person name="Ott S."/>
            <person name="Zhao X."/>
            <person name="Nagaraj S."/>
            <person name="Vavikolanu K."/>
            <person name="Aluvathingal J."/>
            <person name="Nadendla S."/>
            <person name="Sichtig H."/>
        </authorList>
    </citation>
    <scope>NUCLEOTIDE SEQUENCE [LARGE SCALE GENOMIC DNA]</scope>
    <source>
        <strain evidence="4">FDAARGOS_387</strain>
    </source>
</reference>
<evidence type="ECO:0000313" key="5">
    <source>
        <dbReference type="Proteomes" id="UP000373449"/>
    </source>
</evidence>
<protein>
    <submittedName>
        <fullName evidence="3">Predicted transcriptional regulator</fullName>
    </submittedName>
    <submittedName>
        <fullName evidence="2">XRE family transcriptional regulator</fullName>
    </submittedName>
</protein>
<dbReference type="EMBL" id="CAADJA010000002">
    <property type="protein sequence ID" value="VFS52675.1"/>
    <property type="molecule type" value="Genomic_DNA"/>
</dbReference>
<proteinExistence type="predicted"/>
<dbReference type="OrthoDB" id="9805309at2"/>
<sequence>MGGSSVTSEVELYNAASGSFIDSTVTIADVSRATKLPRSTITMLYKETAAQVDFSVVEKLCHYFECHIGDLFEYQRTPSHEQWIREKGRKVTKKLGYWTMHGD</sequence>
<evidence type="ECO:0000313" key="2">
    <source>
        <dbReference type="EMBL" id="PHI31765.1"/>
    </source>
</evidence>
<organism evidence="2 4">
    <name type="scientific">Budvicia aquatica</name>
    <dbReference type="NCBI Taxonomy" id="82979"/>
    <lineage>
        <taxon>Bacteria</taxon>
        <taxon>Pseudomonadati</taxon>
        <taxon>Pseudomonadota</taxon>
        <taxon>Gammaproteobacteria</taxon>
        <taxon>Enterobacterales</taxon>
        <taxon>Budviciaceae</taxon>
        <taxon>Budvicia</taxon>
    </lineage>
</organism>
<reference evidence="2" key="1">
    <citation type="submission" date="2017-09" db="EMBL/GenBank/DDBJ databases">
        <title>FDA dAtabase for Regulatory Grade micrObial Sequences (FDA-ARGOS): Supporting development and validation of Infectious Disease Dx tests.</title>
        <authorList>
            <person name="Minogue T."/>
            <person name="Wolcott M."/>
            <person name="Wasieloski L."/>
            <person name="Aguilar W."/>
            <person name="Moore D."/>
            <person name="Tallon L.J."/>
            <person name="Sadzewicz L."/>
            <person name="Ott S."/>
            <person name="Zhao X."/>
            <person name="Nagaraj S."/>
            <person name="Vavikolanu K."/>
            <person name="Aluvathingal J."/>
            <person name="Nadendla S."/>
            <person name="Sichtig H."/>
        </authorList>
    </citation>
    <scope>NUCLEOTIDE SEQUENCE</scope>
    <source>
        <strain evidence="2">FDAARGOS_387</strain>
    </source>
</reference>
<accession>A0A2C6DTG3</accession>
<dbReference type="Proteomes" id="UP000224974">
    <property type="component" value="Unassembled WGS sequence"/>
</dbReference>
<name>A0A2C6DTG3_9GAMM</name>
<dbReference type="EMBL" id="PDDX01000001">
    <property type="protein sequence ID" value="PHI31765.1"/>
    <property type="molecule type" value="Genomic_DNA"/>
</dbReference>
<evidence type="ECO:0000259" key="1">
    <source>
        <dbReference type="Pfam" id="PF13443"/>
    </source>
</evidence>